<name>A0ABS5ZL74_9GAMM</name>
<organism evidence="2 3">
    <name type="scientific">Zooshikella harenae</name>
    <dbReference type="NCBI Taxonomy" id="2827238"/>
    <lineage>
        <taxon>Bacteria</taxon>
        <taxon>Pseudomonadati</taxon>
        <taxon>Pseudomonadota</taxon>
        <taxon>Gammaproteobacteria</taxon>
        <taxon>Oceanospirillales</taxon>
        <taxon>Zooshikellaceae</taxon>
        <taxon>Zooshikella</taxon>
    </lineage>
</organism>
<dbReference type="EMBL" id="JAGSOY010000156">
    <property type="protein sequence ID" value="MBU2714121.1"/>
    <property type="molecule type" value="Genomic_DNA"/>
</dbReference>
<dbReference type="Proteomes" id="UP000690515">
    <property type="component" value="Unassembled WGS sequence"/>
</dbReference>
<evidence type="ECO:0008006" key="4">
    <source>
        <dbReference type="Google" id="ProtNLM"/>
    </source>
</evidence>
<reference evidence="2 3" key="1">
    <citation type="submission" date="2021-04" db="EMBL/GenBank/DDBJ databases">
        <authorList>
            <person name="Pira H."/>
            <person name="Risdian C."/>
            <person name="Wink J."/>
        </authorList>
    </citation>
    <scope>NUCLEOTIDE SEQUENCE [LARGE SCALE GENOMIC DNA]</scope>
    <source>
        <strain evidence="2 3">WH53</strain>
    </source>
</reference>
<keyword evidence="3" id="KW-1185">Reference proteome</keyword>
<accession>A0ABS5ZL74</accession>
<dbReference type="PROSITE" id="PS51257">
    <property type="entry name" value="PROKAR_LIPOPROTEIN"/>
    <property type="match status" value="1"/>
</dbReference>
<evidence type="ECO:0000313" key="2">
    <source>
        <dbReference type="EMBL" id="MBU2714121.1"/>
    </source>
</evidence>
<feature type="chain" id="PRO_5047487875" description="GH26 domain-containing protein" evidence="1">
    <location>
        <begin position="24"/>
        <end position="336"/>
    </location>
</feature>
<sequence length="336" mass="38501">MNLKISKILSAKTIFFFSIFSLACHSEPNPNIKYYGYDWLDSENEVFNIELEKNYERISATGPNNTNLNVVHSIESLNSKVCAHERCALNIGAGEENYFGRLDICYSAKSNTECQTKGSWGNIWNIVANIKSAINKPKAIYFLDEPSTDKALQDNAQYVKWQYASYVCTLRQALRTHNLNDIPIFTVLIHRNFDQALPSVVNEILHQMPQSGCLGAKSTPDWVGIDNYYWRHDNSRDDSPVIHETYKRYFSANPNLKWIIVPPSTQESLLIPPVENDQDLHDRIQAYWDYLNAYPQDPVIAVMNFRFDKKILAPSSVESFPKSRALLKFMGNTLTP</sequence>
<keyword evidence="1" id="KW-0732">Signal</keyword>
<gene>
    <name evidence="2" type="ORF">KCG35_24010</name>
</gene>
<proteinExistence type="predicted"/>
<dbReference type="RefSeq" id="WP_215822391.1">
    <property type="nucleotide sequence ID" value="NZ_JAGSOY010000156.1"/>
</dbReference>
<evidence type="ECO:0000313" key="3">
    <source>
        <dbReference type="Proteomes" id="UP000690515"/>
    </source>
</evidence>
<protein>
    <recommendedName>
        <fullName evidence="4">GH26 domain-containing protein</fullName>
    </recommendedName>
</protein>
<feature type="signal peptide" evidence="1">
    <location>
        <begin position="1"/>
        <end position="23"/>
    </location>
</feature>
<comment type="caution">
    <text evidence="2">The sequence shown here is derived from an EMBL/GenBank/DDBJ whole genome shotgun (WGS) entry which is preliminary data.</text>
</comment>
<evidence type="ECO:0000256" key="1">
    <source>
        <dbReference type="SAM" id="SignalP"/>
    </source>
</evidence>